<evidence type="ECO:0000256" key="4">
    <source>
        <dbReference type="PIRSR" id="PIRSR000390-2"/>
    </source>
</evidence>
<dbReference type="CDD" id="cd00616">
    <property type="entry name" value="AHBA_syn"/>
    <property type="match status" value="1"/>
</dbReference>
<dbReference type="Gene3D" id="3.90.1150.10">
    <property type="entry name" value="Aspartate Aminotransferase, domain 1"/>
    <property type="match status" value="1"/>
</dbReference>
<dbReference type="KEGG" id="ocy:OSSY52_04550"/>
<accession>A0A7G1G5J9</accession>
<evidence type="ECO:0000256" key="5">
    <source>
        <dbReference type="RuleBase" id="RU004508"/>
    </source>
</evidence>
<evidence type="ECO:0000256" key="2">
    <source>
        <dbReference type="ARBA" id="ARBA00037999"/>
    </source>
</evidence>
<keyword evidence="6" id="KW-0808">Transferase</keyword>
<dbReference type="SUPFAM" id="SSF53383">
    <property type="entry name" value="PLP-dependent transferases"/>
    <property type="match status" value="1"/>
</dbReference>
<proteinExistence type="inferred from homology"/>
<keyword evidence="1 4" id="KW-0663">Pyridoxal phosphate</keyword>
<organism evidence="6 7">
    <name type="scientific">Tepiditoga spiralis</name>
    <dbReference type="NCBI Taxonomy" id="2108365"/>
    <lineage>
        <taxon>Bacteria</taxon>
        <taxon>Thermotogati</taxon>
        <taxon>Thermotogota</taxon>
        <taxon>Thermotogae</taxon>
        <taxon>Petrotogales</taxon>
        <taxon>Petrotogaceae</taxon>
        <taxon>Tepiditoga</taxon>
    </lineage>
</organism>
<protein>
    <submittedName>
        <fullName evidence="6">Aminotransferase DegT</fullName>
    </submittedName>
</protein>
<dbReference type="PANTHER" id="PTHR30244:SF36">
    <property type="entry name" value="3-OXO-GLUCOSE-6-PHOSPHATE:GLUTAMATE AMINOTRANSFERASE"/>
    <property type="match status" value="1"/>
</dbReference>
<name>A0A7G1G5J9_9BACT</name>
<dbReference type="FunCoup" id="A0A7G1G5J9">
    <property type="interactions" value="2"/>
</dbReference>
<dbReference type="PIRSF" id="PIRSF000390">
    <property type="entry name" value="PLP_StrS"/>
    <property type="match status" value="1"/>
</dbReference>
<dbReference type="InterPro" id="IPR015421">
    <property type="entry name" value="PyrdxlP-dep_Trfase_major"/>
</dbReference>
<dbReference type="InterPro" id="IPR000653">
    <property type="entry name" value="DegT/StrS_aminotransferase"/>
</dbReference>
<keyword evidence="7" id="KW-1185">Reference proteome</keyword>
<dbReference type="Gene3D" id="3.40.640.10">
    <property type="entry name" value="Type I PLP-dependent aspartate aminotransferase-like (Major domain)"/>
    <property type="match status" value="1"/>
</dbReference>
<dbReference type="InParanoid" id="A0A7G1G5J9"/>
<dbReference type="InterPro" id="IPR015422">
    <property type="entry name" value="PyrdxlP-dep_Trfase_small"/>
</dbReference>
<dbReference type="EMBL" id="AP018712">
    <property type="protein sequence ID" value="BBE30314.1"/>
    <property type="molecule type" value="Genomic_DNA"/>
</dbReference>
<sequence>MKVPLFDMTRQYEKIRTEVLNTIDEIFKSGKVVLGKHVKNLEENIEKYMNVKNAIGVANGSDALVIAVKALNLNPGDYVITTPYTFFATASCIVRNGLTPIFVDIEEKYYNIDLNEVERILKTHPQKEKIKAIIPVHLFGKTVDMKKLLELKEKYNLKVIEDTAQAIGAVWYDGDKKIYAGTASEFGTISFFPTKNLGGYGDGGMIVSNNDELSQKAKYLRVHGASKKYYHDEVGFNSRLDEVQAAILDIKLKQLDEYIEKRINVAKIYKKLFTENGLNEYIEYPEVFKDRTHVYHQYVITLKSGNRDELFKHLKENEIGTSIYYPKGLHLQKCFEDLGYKEGDFPITEKACKTTIALPIFPELTEKEQEHVVKTIKNYFKGE</sequence>
<evidence type="ECO:0000256" key="3">
    <source>
        <dbReference type="PIRSR" id="PIRSR000390-1"/>
    </source>
</evidence>
<evidence type="ECO:0000256" key="1">
    <source>
        <dbReference type="ARBA" id="ARBA00022898"/>
    </source>
</evidence>
<gene>
    <name evidence="6" type="ORF">OSSY52_04550</name>
</gene>
<dbReference type="GO" id="GO:0030170">
    <property type="term" value="F:pyridoxal phosphate binding"/>
    <property type="evidence" value="ECO:0007669"/>
    <property type="project" value="TreeGrafter"/>
</dbReference>
<dbReference type="GO" id="GO:0008483">
    <property type="term" value="F:transaminase activity"/>
    <property type="evidence" value="ECO:0007669"/>
    <property type="project" value="UniProtKB-KW"/>
</dbReference>
<dbReference type="Proteomes" id="UP000516361">
    <property type="component" value="Chromosome"/>
</dbReference>
<comment type="similarity">
    <text evidence="2 5">Belongs to the DegT/DnrJ/EryC1 family.</text>
</comment>
<dbReference type="PANTHER" id="PTHR30244">
    <property type="entry name" value="TRANSAMINASE"/>
    <property type="match status" value="1"/>
</dbReference>
<dbReference type="Pfam" id="PF01041">
    <property type="entry name" value="DegT_DnrJ_EryC1"/>
    <property type="match status" value="1"/>
</dbReference>
<evidence type="ECO:0000313" key="7">
    <source>
        <dbReference type="Proteomes" id="UP000516361"/>
    </source>
</evidence>
<keyword evidence="6" id="KW-0032">Aminotransferase</keyword>
<dbReference type="GO" id="GO:0000271">
    <property type="term" value="P:polysaccharide biosynthetic process"/>
    <property type="evidence" value="ECO:0007669"/>
    <property type="project" value="TreeGrafter"/>
</dbReference>
<feature type="modified residue" description="N6-(pyridoxal phosphate)lysine" evidence="4">
    <location>
        <position position="195"/>
    </location>
</feature>
<dbReference type="InterPro" id="IPR015424">
    <property type="entry name" value="PyrdxlP-dep_Trfase"/>
</dbReference>
<reference evidence="6 7" key="1">
    <citation type="submission" date="2018-06" db="EMBL/GenBank/DDBJ databases">
        <title>Genome sequencing of Oceanotoga sp. sy52.</title>
        <authorList>
            <person name="Mori K."/>
        </authorList>
    </citation>
    <scope>NUCLEOTIDE SEQUENCE [LARGE SCALE GENOMIC DNA]</scope>
    <source>
        <strain evidence="7">sy52</strain>
    </source>
</reference>
<dbReference type="AlphaFoldDB" id="A0A7G1G5J9"/>
<evidence type="ECO:0000313" key="6">
    <source>
        <dbReference type="EMBL" id="BBE30314.1"/>
    </source>
</evidence>
<feature type="active site" description="Proton acceptor" evidence="3">
    <location>
        <position position="195"/>
    </location>
</feature>
<dbReference type="RefSeq" id="WP_190615426.1">
    <property type="nucleotide sequence ID" value="NZ_AP018712.1"/>
</dbReference>